<dbReference type="GO" id="GO:0016758">
    <property type="term" value="F:hexosyltransferase activity"/>
    <property type="evidence" value="ECO:0007669"/>
    <property type="project" value="UniProtKB-ARBA"/>
</dbReference>
<comment type="caution">
    <text evidence="3">The sequence shown here is derived from an EMBL/GenBank/DDBJ whole genome shotgun (WGS) entry which is preliminary data.</text>
</comment>
<dbReference type="SUPFAM" id="SSF53448">
    <property type="entry name" value="Nucleotide-diphospho-sugar transferases"/>
    <property type="match status" value="1"/>
</dbReference>
<accession>A0A5C8GGR9</accession>
<dbReference type="InterPro" id="IPR001173">
    <property type="entry name" value="Glyco_trans_2-like"/>
</dbReference>
<protein>
    <submittedName>
        <fullName evidence="3">Glycosyltransferase family 2 protein</fullName>
    </submittedName>
</protein>
<dbReference type="RefSeq" id="WP_147559733.1">
    <property type="nucleotide sequence ID" value="NZ_SAYK01000003.1"/>
</dbReference>
<feature type="transmembrane region" description="Helical" evidence="1">
    <location>
        <begin position="394"/>
        <end position="416"/>
    </location>
</feature>
<dbReference type="PANTHER" id="PTHR22916:SF3">
    <property type="entry name" value="UDP-GLCNAC:BETAGAL BETA-1,3-N-ACETYLGLUCOSAMINYLTRANSFERASE-LIKE PROTEIN 1"/>
    <property type="match status" value="1"/>
</dbReference>
<gene>
    <name evidence="3" type="ORF">EPJ74_01735</name>
</gene>
<name>A0A5C8GGR9_9SPIR</name>
<dbReference type="EMBL" id="SAYK01000003">
    <property type="protein sequence ID" value="TXJ60989.1"/>
    <property type="molecule type" value="Genomic_DNA"/>
</dbReference>
<dbReference type="CDD" id="cd00761">
    <property type="entry name" value="Glyco_tranf_GTA_type"/>
    <property type="match status" value="1"/>
</dbReference>
<evidence type="ECO:0000259" key="2">
    <source>
        <dbReference type="Pfam" id="PF00535"/>
    </source>
</evidence>
<feature type="domain" description="Glycosyltransferase 2-like" evidence="2">
    <location>
        <begin position="77"/>
        <end position="228"/>
    </location>
</feature>
<sequence>MIKFFKKSETDKYIIIKILFIKITFKKKIPSINLGYINEELNETQKEINISRQLYSKLLIENKFNNYKNIENNPYFSIIVPVYNTEKYLRKCLDSLVNQTFNDIEIIIVNDCSQGNCKEIIEEYKKEDNRIKYIEHSENKSLLQARKTGNIASMGKYIMYVDSDDEIEINACEEIYKIVSKEDYNIINFGTKVISNDKTKFIQWALSTNRFNINSKFLLAEVINQRISHNMWNKVFHRRIIEKVIEYISDIQIMNSEDMLQCLIAFYFAKSYKVIQKPLYIYYVDIGVSNKNTNEIDTNKYDYLCRSTKIALDEFYNFLVKVKSNIAYGFLFSKIYYNQYNYLFEKIKNNNEEYIKIIEKYFDKSIINQYLHLQKYNEIENNNLEELNYKLSPYFFYMIFIDYKIIIKLFGIRIIIKNKEYSNKIIVISLSNFLRRLFSINTKKIEGKKITYLNILGLKFKF</sequence>
<evidence type="ECO:0000313" key="4">
    <source>
        <dbReference type="Proteomes" id="UP000322188"/>
    </source>
</evidence>
<keyword evidence="1" id="KW-1133">Transmembrane helix</keyword>
<dbReference type="Gene3D" id="3.90.550.10">
    <property type="entry name" value="Spore Coat Polysaccharide Biosynthesis Protein SpsA, Chain A"/>
    <property type="match status" value="1"/>
</dbReference>
<evidence type="ECO:0000256" key="1">
    <source>
        <dbReference type="SAM" id="Phobius"/>
    </source>
</evidence>
<dbReference type="AlphaFoldDB" id="A0A5C8GGR9"/>
<evidence type="ECO:0000313" key="3">
    <source>
        <dbReference type="EMBL" id="TXJ60989.1"/>
    </source>
</evidence>
<dbReference type="Pfam" id="PF00535">
    <property type="entry name" value="Glycos_transf_2"/>
    <property type="match status" value="1"/>
</dbReference>
<dbReference type="Proteomes" id="UP000322188">
    <property type="component" value="Unassembled WGS sequence"/>
</dbReference>
<dbReference type="InterPro" id="IPR029044">
    <property type="entry name" value="Nucleotide-diphossugar_trans"/>
</dbReference>
<organism evidence="3 4">
    <name type="scientific">Brachyspira aalborgi</name>
    <dbReference type="NCBI Taxonomy" id="29522"/>
    <lineage>
        <taxon>Bacteria</taxon>
        <taxon>Pseudomonadati</taxon>
        <taxon>Spirochaetota</taxon>
        <taxon>Spirochaetia</taxon>
        <taxon>Brachyspirales</taxon>
        <taxon>Brachyspiraceae</taxon>
        <taxon>Brachyspira</taxon>
    </lineage>
</organism>
<reference evidence="3 4" key="1">
    <citation type="journal article" date="1992" name="Lakartidningen">
        <title>[Penicillin V and not amoxicillin is the first choice preparation in acute otitis].</title>
        <authorList>
            <person name="Kamme C."/>
            <person name="Lundgren K."/>
            <person name="Prellner K."/>
        </authorList>
    </citation>
    <scope>NUCLEOTIDE SEQUENCE [LARGE SCALE GENOMIC DNA]</scope>
    <source>
        <strain evidence="3 4">PC2022III</strain>
    </source>
</reference>
<keyword evidence="1" id="KW-0472">Membrane</keyword>
<dbReference type="GeneID" id="61066015"/>
<keyword evidence="3" id="KW-0808">Transferase</keyword>
<keyword evidence="1" id="KW-0812">Transmembrane</keyword>
<proteinExistence type="predicted"/>
<dbReference type="PANTHER" id="PTHR22916">
    <property type="entry name" value="GLYCOSYLTRANSFERASE"/>
    <property type="match status" value="1"/>
</dbReference>